<evidence type="ECO:0000256" key="3">
    <source>
        <dbReference type="ARBA" id="ARBA00022475"/>
    </source>
</evidence>
<dbReference type="GeneID" id="117357504"/>
<dbReference type="OrthoDB" id="5956310at2759"/>
<evidence type="ECO:0000256" key="4">
    <source>
        <dbReference type="ARBA" id="ARBA00022553"/>
    </source>
</evidence>
<dbReference type="PANTHER" id="PTHR24248">
    <property type="entry name" value="ADRENERGIC RECEPTOR-RELATED G-PROTEIN COUPLED RECEPTOR"/>
    <property type="match status" value="1"/>
</dbReference>
<dbReference type="PROSITE" id="PS00237">
    <property type="entry name" value="G_PROTEIN_RECEP_F1_1"/>
    <property type="match status" value="1"/>
</dbReference>
<keyword evidence="7 20" id="KW-1133">Transmembrane helix</keyword>
<dbReference type="PANTHER" id="PTHR24248:SF201">
    <property type="entry name" value="5-HYDROXYTRYPTAMINE RECEPTOR 1B"/>
    <property type="match status" value="1"/>
</dbReference>
<dbReference type="RefSeq" id="XP_033794109.1">
    <property type="nucleotide sequence ID" value="XM_033938218.1"/>
</dbReference>
<evidence type="ECO:0000256" key="2">
    <source>
        <dbReference type="ARBA" id="ARBA00017606"/>
    </source>
</evidence>
<evidence type="ECO:0000256" key="9">
    <source>
        <dbReference type="ARBA" id="ARBA00023136"/>
    </source>
</evidence>
<keyword evidence="9 20" id="KW-0472">Membrane</keyword>
<dbReference type="SMART" id="SM01381">
    <property type="entry name" value="7TM_GPCR_Srsx"/>
    <property type="match status" value="1"/>
</dbReference>
<dbReference type="InterPro" id="IPR002147">
    <property type="entry name" value="5HT1B_rcpt"/>
</dbReference>
<keyword evidence="14 18" id="KW-0807">Transducer</keyword>
<dbReference type="Proteomes" id="UP000515159">
    <property type="component" value="Chromosome 3"/>
</dbReference>
<reference evidence="23" key="1">
    <citation type="submission" date="2025-08" db="UniProtKB">
        <authorList>
            <consortium name="RefSeq"/>
        </authorList>
    </citation>
    <scope>IDENTIFICATION</scope>
</reference>
<dbReference type="GO" id="GO:0043410">
    <property type="term" value="P:positive regulation of MAPK cascade"/>
    <property type="evidence" value="ECO:0007669"/>
    <property type="project" value="TreeGrafter"/>
</dbReference>
<dbReference type="CTD" id="3351"/>
<dbReference type="GO" id="GO:0046849">
    <property type="term" value="P:bone remodeling"/>
    <property type="evidence" value="ECO:0007669"/>
    <property type="project" value="InterPro"/>
</dbReference>
<keyword evidence="3" id="KW-1003">Cell membrane</keyword>
<evidence type="ECO:0000256" key="15">
    <source>
        <dbReference type="ARBA" id="ARBA00023288"/>
    </source>
</evidence>
<dbReference type="PRINTS" id="PR01101">
    <property type="entry name" value="5HTRECEPTOR"/>
</dbReference>
<gene>
    <name evidence="23" type="primary">HTR1B</name>
</gene>
<dbReference type="InterPro" id="IPR002231">
    <property type="entry name" value="5HT_rcpt"/>
</dbReference>
<comment type="subcellular location">
    <subcellularLocation>
        <location evidence="1">Cell membrane</location>
        <topology evidence="1">Multi-pass membrane protein</topology>
    </subcellularLocation>
</comment>
<dbReference type="KEGG" id="gsh:117357504"/>
<dbReference type="SUPFAM" id="SSF81321">
    <property type="entry name" value="Family A G protein-coupled receptor-like"/>
    <property type="match status" value="1"/>
</dbReference>
<keyword evidence="8 18" id="KW-0297">G-protein coupled receptor</keyword>
<keyword evidence="11" id="KW-1015">Disulfide bond</keyword>
<dbReference type="GO" id="GO:0004993">
    <property type="term" value="F:G protein-coupled serotonin receptor activity"/>
    <property type="evidence" value="ECO:0007669"/>
    <property type="project" value="InterPro"/>
</dbReference>
<dbReference type="InterPro" id="IPR017452">
    <property type="entry name" value="GPCR_Rhodpsn_7TM"/>
</dbReference>
<comment type="similarity">
    <text evidence="18">Belongs to the G-protein coupled receptor 1 family.</text>
</comment>
<evidence type="ECO:0000256" key="5">
    <source>
        <dbReference type="ARBA" id="ARBA00022610"/>
    </source>
</evidence>
<evidence type="ECO:0000256" key="16">
    <source>
        <dbReference type="ARBA" id="ARBA00025985"/>
    </source>
</evidence>
<evidence type="ECO:0000256" key="1">
    <source>
        <dbReference type="ARBA" id="ARBA00004651"/>
    </source>
</evidence>
<evidence type="ECO:0000256" key="13">
    <source>
        <dbReference type="ARBA" id="ARBA00023180"/>
    </source>
</evidence>
<dbReference type="Gene3D" id="1.20.1070.10">
    <property type="entry name" value="Rhodopsin 7-helix transmembrane proteins"/>
    <property type="match status" value="1"/>
</dbReference>
<sequence>MELQTRCQPAPDTLNVFQANDSYHDKNCSSRGTYRDASGLSSWQIILTIIMALITLATVLSNAFVIATVYQTRKLHTPANYLIASLAFTDLLVSILVMPISTMYTVTGKWTLGQVVCDVWLSSDITCCSASILHLCVIALDRYWAITDAVEYTKKRTPKRAAVMIVLVWVFSISISMPPFFWRQAKVEGELSVCEVNTDHILYTIYSTVGAFYFPTLLLIALYGRIYVEARSRILKQSPKKRGKRLTRAHLITDSPESVSVSSLNSKAPDMTSETGSPVYQNQVKVKVSDALLEKKKIMAARERKATKTLGIILGAFIVCWLPFFIITLVLPICKDACWFHTSIFDFFTWLGYLNSLINPIIYTMSNEDFKQAFHKLMRFRCKC</sequence>
<keyword evidence="22" id="KW-1185">Reference proteome</keyword>
<feature type="transmembrane region" description="Helical" evidence="20">
    <location>
        <begin position="161"/>
        <end position="181"/>
    </location>
</feature>
<feature type="transmembrane region" description="Helical" evidence="20">
    <location>
        <begin position="81"/>
        <end position="100"/>
    </location>
</feature>
<dbReference type="GO" id="GO:0071880">
    <property type="term" value="P:adenylate cyclase-activating adrenergic receptor signaling pathway"/>
    <property type="evidence" value="ECO:0007669"/>
    <property type="project" value="TreeGrafter"/>
</dbReference>
<feature type="transmembrane region" description="Helical" evidence="20">
    <location>
        <begin position="339"/>
        <end position="358"/>
    </location>
</feature>
<comment type="subunit">
    <text evidence="16">Homodimer. Heterodimer with HTR1D.</text>
</comment>
<evidence type="ECO:0000256" key="14">
    <source>
        <dbReference type="ARBA" id="ARBA00023224"/>
    </source>
</evidence>
<dbReference type="PRINTS" id="PR00237">
    <property type="entry name" value="GPCRRHODOPSN"/>
</dbReference>
<keyword evidence="15" id="KW-0449">Lipoprotein</keyword>
<evidence type="ECO:0000256" key="19">
    <source>
        <dbReference type="SAM" id="MobiDB-lite"/>
    </source>
</evidence>
<dbReference type="PROSITE" id="PS50262">
    <property type="entry name" value="G_PROTEIN_RECEP_F1_2"/>
    <property type="match status" value="1"/>
</dbReference>
<keyword evidence="4" id="KW-0597">Phosphoprotein</keyword>
<evidence type="ECO:0000259" key="21">
    <source>
        <dbReference type="PROSITE" id="PS50262"/>
    </source>
</evidence>
<organism evidence="22 23">
    <name type="scientific">Geotrypetes seraphini</name>
    <name type="common">Gaboon caecilian</name>
    <name type="synonym">Caecilia seraphini</name>
    <dbReference type="NCBI Taxonomy" id="260995"/>
    <lineage>
        <taxon>Eukaryota</taxon>
        <taxon>Metazoa</taxon>
        <taxon>Chordata</taxon>
        <taxon>Craniata</taxon>
        <taxon>Vertebrata</taxon>
        <taxon>Euteleostomi</taxon>
        <taxon>Amphibia</taxon>
        <taxon>Gymnophiona</taxon>
        <taxon>Geotrypetes</taxon>
    </lineage>
</organism>
<keyword evidence="12 18" id="KW-0675">Receptor</keyword>
<feature type="transmembrane region" description="Helical" evidence="20">
    <location>
        <begin position="45"/>
        <end position="69"/>
    </location>
</feature>
<feature type="transmembrane region" description="Helical" evidence="20">
    <location>
        <begin position="201"/>
        <end position="223"/>
    </location>
</feature>
<dbReference type="InterPro" id="IPR000276">
    <property type="entry name" value="GPCR_Rhodpsn"/>
</dbReference>
<feature type="transmembrane region" description="Helical" evidence="20">
    <location>
        <begin position="309"/>
        <end position="333"/>
    </location>
</feature>
<dbReference type="GO" id="GO:0007268">
    <property type="term" value="P:chemical synaptic transmission"/>
    <property type="evidence" value="ECO:0007669"/>
    <property type="project" value="InterPro"/>
</dbReference>
<keyword evidence="6 18" id="KW-0812">Transmembrane</keyword>
<dbReference type="GO" id="GO:0050795">
    <property type="term" value="P:regulation of behavior"/>
    <property type="evidence" value="ECO:0007669"/>
    <property type="project" value="InterPro"/>
</dbReference>
<evidence type="ECO:0000256" key="17">
    <source>
        <dbReference type="ARBA" id="ARBA00032311"/>
    </source>
</evidence>
<evidence type="ECO:0000256" key="8">
    <source>
        <dbReference type="ARBA" id="ARBA00023040"/>
    </source>
</evidence>
<evidence type="ECO:0000313" key="23">
    <source>
        <dbReference type="RefSeq" id="XP_033794109.1"/>
    </source>
</evidence>
<evidence type="ECO:0000313" key="22">
    <source>
        <dbReference type="Proteomes" id="UP000515159"/>
    </source>
</evidence>
<evidence type="ECO:0000256" key="7">
    <source>
        <dbReference type="ARBA" id="ARBA00022989"/>
    </source>
</evidence>
<evidence type="ECO:0000256" key="18">
    <source>
        <dbReference type="RuleBase" id="RU000688"/>
    </source>
</evidence>
<dbReference type="PRINTS" id="PR00513">
    <property type="entry name" value="5HT1BRECEPTR"/>
</dbReference>
<dbReference type="CDD" id="cd15333">
    <property type="entry name" value="7tmA_5-HT1B_1D"/>
    <property type="match status" value="1"/>
</dbReference>
<evidence type="ECO:0000256" key="10">
    <source>
        <dbReference type="ARBA" id="ARBA00023139"/>
    </source>
</evidence>
<keyword evidence="10" id="KW-0564">Palmitate</keyword>
<evidence type="ECO:0000256" key="11">
    <source>
        <dbReference type="ARBA" id="ARBA00023157"/>
    </source>
</evidence>
<proteinExistence type="inferred from homology"/>
<dbReference type="AlphaFoldDB" id="A0A6P8QCJ6"/>
<feature type="region of interest" description="Disordered" evidence="19">
    <location>
        <begin position="257"/>
        <end position="276"/>
    </location>
</feature>
<evidence type="ECO:0000256" key="12">
    <source>
        <dbReference type="ARBA" id="ARBA00023170"/>
    </source>
</evidence>
<dbReference type="Pfam" id="PF00001">
    <property type="entry name" value="7tm_1"/>
    <property type="match status" value="1"/>
</dbReference>
<name>A0A6P8QCJ6_GEOSA</name>
<dbReference type="GO" id="GO:0005886">
    <property type="term" value="C:plasma membrane"/>
    <property type="evidence" value="ECO:0007669"/>
    <property type="project" value="UniProtKB-SubCell"/>
</dbReference>
<evidence type="ECO:0000256" key="20">
    <source>
        <dbReference type="SAM" id="Phobius"/>
    </source>
</evidence>
<dbReference type="FunCoup" id="A0A6P8QCJ6">
    <property type="interactions" value="729"/>
</dbReference>
<protein>
    <recommendedName>
        <fullName evidence="2">5-hydroxytryptamine receptor 1B</fullName>
    </recommendedName>
    <alternativeName>
        <fullName evidence="17">Serotonin receptor 1B</fullName>
    </alternativeName>
</protein>
<feature type="transmembrane region" description="Helical" evidence="20">
    <location>
        <begin position="120"/>
        <end position="140"/>
    </location>
</feature>
<dbReference type="InParanoid" id="A0A6P8QCJ6"/>
<accession>A0A6P8QCJ6</accession>
<dbReference type="GO" id="GO:0042310">
    <property type="term" value="P:vasoconstriction"/>
    <property type="evidence" value="ECO:0007669"/>
    <property type="project" value="InterPro"/>
</dbReference>
<feature type="domain" description="G-protein coupled receptors family 1 profile" evidence="21">
    <location>
        <begin position="61"/>
        <end position="363"/>
    </location>
</feature>
<evidence type="ECO:0000256" key="6">
    <source>
        <dbReference type="ARBA" id="ARBA00022692"/>
    </source>
</evidence>
<keyword evidence="5" id="KW-0085">Behavior</keyword>
<dbReference type="GO" id="GO:0045202">
    <property type="term" value="C:synapse"/>
    <property type="evidence" value="ECO:0007669"/>
    <property type="project" value="GOC"/>
</dbReference>
<keyword evidence="13" id="KW-0325">Glycoprotein</keyword>